<dbReference type="EMBL" id="JADGJH010000006">
    <property type="protein sequence ID" value="KAJ3143104.1"/>
    <property type="molecule type" value="Genomic_DNA"/>
</dbReference>
<accession>A0AAD5TB01</accession>
<evidence type="ECO:0000313" key="2">
    <source>
        <dbReference type="Proteomes" id="UP001211907"/>
    </source>
</evidence>
<name>A0AAD5TB01_9FUNG</name>
<sequence length="108" mass="10925">MDQQQYLAKSDTRVSQLNQAEASYCQLVPGYNPNVLFGANTNSTANSTVTGTTAVAAASSGSGSSTANSPILTIPTTITALPNSGSPCALTQAIPTLALLAVFISAVF</sequence>
<evidence type="ECO:0000313" key="1">
    <source>
        <dbReference type="EMBL" id="KAJ3143104.1"/>
    </source>
</evidence>
<organism evidence="1 2">
    <name type="scientific">Physocladia obscura</name>
    <dbReference type="NCBI Taxonomy" id="109957"/>
    <lineage>
        <taxon>Eukaryota</taxon>
        <taxon>Fungi</taxon>
        <taxon>Fungi incertae sedis</taxon>
        <taxon>Chytridiomycota</taxon>
        <taxon>Chytridiomycota incertae sedis</taxon>
        <taxon>Chytridiomycetes</taxon>
        <taxon>Chytridiales</taxon>
        <taxon>Chytriomycetaceae</taxon>
        <taxon>Physocladia</taxon>
    </lineage>
</organism>
<dbReference type="Proteomes" id="UP001211907">
    <property type="component" value="Unassembled WGS sequence"/>
</dbReference>
<reference evidence="1" key="1">
    <citation type="submission" date="2020-05" db="EMBL/GenBank/DDBJ databases">
        <title>Phylogenomic resolution of chytrid fungi.</title>
        <authorList>
            <person name="Stajich J.E."/>
            <person name="Amses K."/>
            <person name="Simmons R."/>
            <person name="Seto K."/>
            <person name="Myers J."/>
            <person name="Bonds A."/>
            <person name="Quandt C.A."/>
            <person name="Barry K."/>
            <person name="Liu P."/>
            <person name="Grigoriev I."/>
            <person name="Longcore J.E."/>
            <person name="James T.Y."/>
        </authorList>
    </citation>
    <scope>NUCLEOTIDE SEQUENCE</scope>
    <source>
        <strain evidence="1">JEL0513</strain>
    </source>
</reference>
<proteinExistence type="predicted"/>
<keyword evidence="2" id="KW-1185">Reference proteome</keyword>
<dbReference type="AlphaFoldDB" id="A0AAD5TB01"/>
<comment type="caution">
    <text evidence="1">The sequence shown here is derived from an EMBL/GenBank/DDBJ whole genome shotgun (WGS) entry which is preliminary data.</text>
</comment>
<gene>
    <name evidence="1" type="ORF">HK100_010687</name>
</gene>
<protein>
    <submittedName>
        <fullName evidence="1">Uncharacterized protein</fullName>
    </submittedName>
</protein>